<dbReference type="InterPro" id="IPR036465">
    <property type="entry name" value="vWFA_dom_sf"/>
</dbReference>
<dbReference type="Pfam" id="PF13768">
    <property type="entry name" value="VWA_3"/>
    <property type="match status" value="1"/>
</dbReference>
<dbReference type="PANTHER" id="PTHR45737">
    <property type="entry name" value="VON WILLEBRAND FACTOR A DOMAIN-CONTAINING PROTEIN 5A"/>
    <property type="match status" value="1"/>
</dbReference>
<dbReference type="OrthoDB" id="1729737at2759"/>
<feature type="domain" description="VIT" evidence="3">
    <location>
        <begin position="53"/>
        <end position="183"/>
    </location>
</feature>
<gene>
    <name evidence="4" type="ORF">SAMD00023353_3000430</name>
</gene>
<dbReference type="Gene3D" id="3.40.50.410">
    <property type="entry name" value="von Willebrand factor, type A domain"/>
    <property type="match status" value="1"/>
</dbReference>
<dbReference type="PROSITE" id="PS50234">
    <property type="entry name" value="VWFA"/>
    <property type="match status" value="1"/>
</dbReference>
<organism evidence="4">
    <name type="scientific">Rosellinia necatrix</name>
    <name type="common">White root-rot fungus</name>
    <dbReference type="NCBI Taxonomy" id="77044"/>
    <lineage>
        <taxon>Eukaryota</taxon>
        <taxon>Fungi</taxon>
        <taxon>Dikarya</taxon>
        <taxon>Ascomycota</taxon>
        <taxon>Pezizomycotina</taxon>
        <taxon>Sordariomycetes</taxon>
        <taxon>Xylariomycetidae</taxon>
        <taxon>Xylariales</taxon>
        <taxon>Xylariaceae</taxon>
        <taxon>Rosellinia</taxon>
    </lineage>
</organism>
<name>A0A1W2TJ98_ROSNE</name>
<keyword evidence="5" id="KW-1185">Reference proteome</keyword>
<proteinExistence type="predicted"/>
<evidence type="ECO:0000259" key="2">
    <source>
        <dbReference type="PROSITE" id="PS50234"/>
    </source>
</evidence>
<protein>
    <submittedName>
        <fullName evidence="4">Putative von Willebrand factor type A domain-containing protein</fullName>
    </submittedName>
</protein>
<dbReference type="PANTHER" id="PTHR45737:SF4">
    <property type="entry name" value="VON WILLEBRAND DOMAIN PROTEIN (AFU_ORTHOLOGUE AFUA_4G01160)"/>
    <property type="match status" value="1"/>
</dbReference>
<feature type="compositionally biased region" description="Basic and acidic residues" evidence="1">
    <location>
        <begin position="868"/>
        <end position="878"/>
    </location>
</feature>
<dbReference type="AlphaFoldDB" id="A0A1W2TJ98"/>
<dbReference type="SUPFAM" id="SSF53300">
    <property type="entry name" value="vWA-like"/>
    <property type="match status" value="1"/>
</dbReference>
<dbReference type="PROSITE" id="PS51468">
    <property type="entry name" value="VIT"/>
    <property type="match status" value="1"/>
</dbReference>
<feature type="region of interest" description="Disordered" evidence="1">
    <location>
        <begin position="859"/>
        <end position="898"/>
    </location>
</feature>
<dbReference type="InterPro" id="IPR002035">
    <property type="entry name" value="VWF_A"/>
</dbReference>
<dbReference type="STRING" id="77044.A0A1W2TJ98"/>
<evidence type="ECO:0000313" key="5">
    <source>
        <dbReference type="Proteomes" id="UP000054516"/>
    </source>
</evidence>
<evidence type="ECO:0000256" key="1">
    <source>
        <dbReference type="SAM" id="MobiDB-lite"/>
    </source>
</evidence>
<dbReference type="InterPro" id="IPR013694">
    <property type="entry name" value="VIT"/>
</dbReference>
<dbReference type="SMART" id="SM00609">
    <property type="entry name" value="VIT"/>
    <property type="match status" value="1"/>
</dbReference>
<dbReference type="SMART" id="SM00327">
    <property type="entry name" value="VWA"/>
    <property type="match status" value="1"/>
</dbReference>
<dbReference type="EMBL" id="DF977475">
    <property type="protein sequence ID" value="GAP88249.2"/>
    <property type="molecule type" value="Genomic_DNA"/>
</dbReference>
<reference evidence="4" key="1">
    <citation type="submission" date="2016-03" db="EMBL/GenBank/DDBJ databases">
        <title>Draft genome sequence of Rosellinia necatrix.</title>
        <authorList>
            <person name="Kanematsu S."/>
        </authorList>
    </citation>
    <scope>NUCLEOTIDE SEQUENCE [LARGE SCALE GENOMIC DNA]</scope>
    <source>
        <strain evidence="4">W97</strain>
    </source>
</reference>
<evidence type="ECO:0000313" key="4">
    <source>
        <dbReference type="EMBL" id="GAP88249.2"/>
    </source>
</evidence>
<sequence length="898" mass="99157">MSSSYAFSPGITWDSREPVSPKHSVAVCLAPAILDISVGIIPDPPRQHESRKAFPTNVVREIDRNVLPAVSVSIVAHIAGGIAEVTATQVFWNDADVPIIQGSYTFGLPNGCTVTEFTCRVGNGKLLRTTARPKAEAHEAFCQAVASHAVTALLDQNTPEIFTSSLGNIPSNTRIKTQITYATILKRRFGDNTNTATLIIPMHIAGRYGERPLGLKGLNLGAKPDDTLLRIEILESEQIRSITSISHEILVERDTRVGQAQKWDHISQGSDETAIVTMKEPANCLRSDFVISIDRVLVSENKIAQDGEILFVADRSGSMGDKMENLKSAMRFFLKGIPVGRSFNIWCFGTHHQSLWTKSQMYGQESLRQALEFVNIKFHSDMGGTEILPALETIIATRDPSLSCDVVILTDGEVWQLDETIDLVRAAHESSKGAIRFFSLGLGSQVSHALVEGIAKQGGGYSEVIPHAADKEGWEERMVAMLKSALTCHVGSLRLDLVGLKGITSPKNLEALNPFNTNQVFLLLEKGKIPEDGCVKLDLVSDSQPMLMDVYITKIRKPGTLIHALSARAILDDLERVTNPDGFFAEQLACKYSLSSKWTSLFLQQEGGKLLGTQNTPEASVQIVTSQDQGTFLQRREVRSRAQDTFLRSRGLDYFVPRGKRLNYCMTQEEKHSGTSAPFQTPRSAHCLEVDPTVMHRADRGLQCDTETSSLSQRRPLMTKLRLEKGTKLPLEKEFVSFVLSRQGFDGSIESRPLNGRTHAIVHSLKQWLGKKTRLAEGEIALVANTALAVAFLERDYQDSKGLWVMIREKAAAYIHLQLSQSDLESQLMEYSRNLLGPPRLVAPFQIWDPLSRPELGVEGADAPNLAVREHEGKRDSDAEGQDQLSPGRVLLERAPVD</sequence>
<evidence type="ECO:0000259" key="3">
    <source>
        <dbReference type="PROSITE" id="PS51468"/>
    </source>
</evidence>
<dbReference type="Pfam" id="PF08487">
    <property type="entry name" value="VIT"/>
    <property type="match status" value="1"/>
</dbReference>
<feature type="domain" description="VWFA" evidence="2">
    <location>
        <begin position="308"/>
        <end position="490"/>
    </location>
</feature>
<dbReference type="Proteomes" id="UP000054516">
    <property type="component" value="Unassembled WGS sequence"/>
</dbReference>
<accession>A0A1W2TJ98</accession>